<dbReference type="OrthoDB" id="6116092at2"/>
<organism evidence="1 2">
    <name type="scientific">Dyella dinghuensis</name>
    <dbReference type="NCBI Taxonomy" id="1920169"/>
    <lineage>
        <taxon>Bacteria</taxon>
        <taxon>Pseudomonadati</taxon>
        <taxon>Pseudomonadota</taxon>
        <taxon>Gammaproteobacteria</taxon>
        <taxon>Lysobacterales</taxon>
        <taxon>Rhodanobacteraceae</taxon>
        <taxon>Dyella</taxon>
    </lineage>
</organism>
<proteinExistence type="predicted"/>
<keyword evidence="2" id="KW-1185">Reference proteome</keyword>
<evidence type="ECO:0000313" key="1">
    <source>
        <dbReference type="EMBL" id="RUL66560.1"/>
    </source>
</evidence>
<dbReference type="EMBL" id="RYZR01000002">
    <property type="protein sequence ID" value="RUL66560.1"/>
    <property type="molecule type" value="Genomic_DNA"/>
</dbReference>
<gene>
    <name evidence="1" type="ORF">EKH79_01670</name>
</gene>
<reference evidence="1 2" key="1">
    <citation type="submission" date="2018-12" db="EMBL/GenBank/DDBJ databases">
        <title>Dyella dinghuensis sp. nov. DHOA06 and Dyella choica sp. nov. 4M-K27, isolated from forest soil.</title>
        <authorList>
            <person name="Qiu L.-H."/>
            <person name="Gao Z.-H."/>
        </authorList>
    </citation>
    <scope>NUCLEOTIDE SEQUENCE [LARGE SCALE GENOMIC DNA]</scope>
    <source>
        <strain evidence="1 2">DHOA06</strain>
    </source>
</reference>
<accession>A0A432LWS1</accession>
<sequence length="193" mass="21931">MKHRSLYVTPLVAIALTFVVASGRANDLRGENLIQSLPSGFNIATRGTAAGGVELTEMIPNGETVDNWTKMVTTQVFFGVKDLSFQTYMSDMEKHWKDSCDETDSKLLRDGKENGYPFHLWMQTCSYNDSKKHPKITWFKFIQGNDSTYVAQYAFHVEPSKDQVIDTMHYLAETQACDTRRTESPCPEIDVKK</sequence>
<dbReference type="RefSeq" id="WP_126672058.1">
    <property type="nucleotide sequence ID" value="NZ_RYZR01000002.1"/>
</dbReference>
<dbReference type="AlphaFoldDB" id="A0A432LWS1"/>
<comment type="caution">
    <text evidence="1">The sequence shown here is derived from an EMBL/GenBank/DDBJ whole genome shotgun (WGS) entry which is preliminary data.</text>
</comment>
<evidence type="ECO:0000313" key="2">
    <source>
        <dbReference type="Proteomes" id="UP000267077"/>
    </source>
</evidence>
<name>A0A432LWS1_9GAMM</name>
<protein>
    <submittedName>
        <fullName evidence="1">Uncharacterized protein</fullName>
    </submittedName>
</protein>
<dbReference type="Proteomes" id="UP000267077">
    <property type="component" value="Unassembled WGS sequence"/>
</dbReference>